<evidence type="ECO:0000256" key="3">
    <source>
        <dbReference type="SAM" id="MobiDB-lite"/>
    </source>
</evidence>
<dbReference type="Pfam" id="PF01774">
    <property type="entry name" value="UreD"/>
    <property type="match status" value="1"/>
</dbReference>
<dbReference type="HAMAP" id="MF_01384">
    <property type="entry name" value="UreD"/>
    <property type="match status" value="1"/>
</dbReference>
<dbReference type="GO" id="GO:0016151">
    <property type="term" value="F:nickel cation binding"/>
    <property type="evidence" value="ECO:0007669"/>
    <property type="project" value="UniProtKB-UniRule"/>
</dbReference>
<feature type="region of interest" description="Disordered" evidence="3">
    <location>
        <begin position="1"/>
        <end position="39"/>
    </location>
</feature>
<name>A0A553ZP92_9ACTN</name>
<dbReference type="OrthoDB" id="8677206at2"/>
<keyword evidence="1 2" id="KW-0143">Chaperone</keyword>
<reference evidence="4 5" key="1">
    <citation type="submission" date="2019-07" db="EMBL/GenBank/DDBJ databases">
        <title>Draft genome for Streptomyces benahoarensis MZ03-48.</title>
        <authorList>
            <person name="Gonzalez-Pimentel J.L."/>
        </authorList>
    </citation>
    <scope>NUCLEOTIDE SEQUENCE [LARGE SCALE GENOMIC DNA]</scope>
    <source>
        <strain evidence="4 5">MZ03-48</strain>
    </source>
</reference>
<dbReference type="Proteomes" id="UP000320888">
    <property type="component" value="Unassembled WGS sequence"/>
</dbReference>
<keyword evidence="5" id="KW-1185">Reference proteome</keyword>
<evidence type="ECO:0000256" key="2">
    <source>
        <dbReference type="HAMAP-Rule" id="MF_01384"/>
    </source>
</evidence>
<evidence type="ECO:0000313" key="5">
    <source>
        <dbReference type="Proteomes" id="UP000320888"/>
    </source>
</evidence>
<organism evidence="4 5">
    <name type="scientific">Streptomyces benahoarensis</name>
    <dbReference type="NCBI Taxonomy" id="2595054"/>
    <lineage>
        <taxon>Bacteria</taxon>
        <taxon>Bacillati</taxon>
        <taxon>Actinomycetota</taxon>
        <taxon>Actinomycetes</taxon>
        <taxon>Kitasatosporales</taxon>
        <taxon>Streptomycetaceae</taxon>
        <taxon>Streptomyces</taxon>
    </lineage>
</organism>
<evidence type="ECO:0000256" key="1">
    <source>
        <dbReference type="ARBA" id="ARBA00023186"/>
    </source>
</evidence>
<dbReference type="AlphaFoldDB" id="A0A553ZP92"/>
<sequence>MAREGGGMSAGTQLDRPKAAFDPASPPTGTEETCGHPDGVRATARIRATYNGRVTTLPELRSDGPFHLRRMRTGGRAATVGVIGAMSAPLGGDRLALDITAEDRAELDVTTAAATLALRGPTTAPATYDVRLSVGEHACLRWLPKPLISAADSNLHQTCTVNLAATSQLVLREEQILGRANEKPGHLVSRIRVHRAGRLLLDQHTAYGDPEPGWDGPAVLDGHRAVGQLLVVDPELDLQRAPVLLRKGTKDGCAVLAPLAGGPALLATAVARTSSALRELLNEALGHAFGE</sequence>
<accession>A0A553ZP92</accession>
<dbReference type="InterPro" id="IPR002669">
    <property type="entry name" value="UreD"/>
</dbReference>
<gene>
    <name evidence="2" type="primary">ureD</name>
    <name evidence="4" type="ORF">FNZ23_05445</name>
</gene>
<comment type="subunit">
    <text evidence="2">UreD, UreF and UreG form a complex that acts as a GTP-hydrolysis-dependent molecular chaperone, activating the urease apoprotein by helping to assemble the nickel containing metallocenter of UreC. The UreE protein probably delivers the nickel.</text>
</comment>
<evidence type="ECO:0000313" key="4">
    <source>
        <dbReference type="EMBL" id="TSB43277.1"/>
    </source>
</evidence>
<comment type="subcellular location">
    <subcellularLocation>
        <location evidence="2">Cytoplasm</location>
    </subcellularLocation>
</comment>
<keyword evidence="2" id="KW-0996">Nickel insertion</keyword>
<keyword evidence="2" id="KW-0963">Cytoplasm</keyword>
<dbReference type="EMBL" id="VKLS01000033">
    <property type="protein sequence ID" value="TSB43277.1"/>
    <property type="molecule type" value="Genomic_DNA"/>
</dbReference>
<proteinExistence type="inferred from homology"/>
<protein>
    <recommendedName>
        <fullName evidence="2">Urease accessory protein UreD</fullName>
    </recommendedName>
</protein>
<comment type="similarity">
    <text evidence="2">Belongs to the UreD family.</text>
</comment>
<comment type="function">
    <text evidence="2">Required for maturation of urease via the functional incorporation of the urease nickel metallocenter.</text>
</comment>
<dbReference type="GO" id="GO:0005737">
    <property type="term" value="C:cytoplasm"/>
    <property type="evidence" value="ECO:0007669"/>
    <property type="project" value="UniProtKB-SubCell"/>
</dbReference>
<comment type="caution">
    <text evidence="4">The sequence shown here is derived from an EMBL/GenBank/DDBJ whole genome shotgun (WGS) entry which is preliminary data.</text>
</comment>